<dbReference type="EMBL" id="ML119962">
    <property type="protein sequence ID" value="RPA71174.1"/>
    <property type="molecule type" value="Genomic_DNA"/>
</dbReference>
<name>A0A3N4HNF4_ASCIM</name>
<evidence type="ECO:0000313" key="2">
    <source>
        <dbReference type="EMBL" id="RPA71174.1"/>
    </source>
</evidence>
<proteinExistence type="predicted"/>
<feature type="transmembrane region" description="Helical" evidence="1">
    <location>
        <begin position="48"/>
        <end position="73"/>
    </location>
</feature>
<protein>
    <submittedName>
        <fullName evidence="2">Uncharacterized protein</fullName>
    </submittedName>
</protein>
<feature type="transmembrane region" description="Helical" evidence="1">
    <location>
        <begin position="181"/>
        <end position="202"/>
    </location>
</feature>
<keyword evidence="1" id="KW-0812">Transmembrane</keyword>
<gene>
    <name evidence="2" type="ORF">BJ508DRAFT_336312</name>
</gene>
<dbReference type="InterPro" id="IPR053018">
    <property type="entry name" value="Elsinochrome_Biosynth-Asso"/>
</dbReference>
<evidence type="ECO:0000256" key="1">
    <source>
        <dbReference type="SAM" id="Phobius"/>
    </source>
</evidence>
<evidence type="ECO:0000313" key="3">
    <source>
        <dbReference type="Proteomes" id="UP000275078"/>
    </source>
</evidence>
<organism evidence="2 3">
    <name type="scientific">Ascobolus immersus RN42</name>
    <dbReference type="NCBI Taxonomy" id="1160509"/>
    <lineage>
        <taxon>Eukaryota</taxon>
        <taxon>Fungi</taxon>
        <taxon>Dikarya</taxon>
        <taxon>Ascomycota</taxon>
        <taxon>Pezizomycotina</taxon>
        <taxon>Pezizomycetes</taxon>
        <taxon>Pezizales</taxon>
        <taxon>Ascobolaceae</taxon>
        <taxon>Ascobolus</taxon>
    </lineage>
</organism>
<sequence>MNYSEYISYLPLAEDLQAEFTDKWQNFTYQCRGRRYNYTTENIVDSDLLGIGVTITFVITAIATFAIIIYGFYRGLIVDKFQNPIDKALLKWLGTKRPIGDAQWKREKVAFHSAVSALGDQQLVICFAILIAGLANCELSVYGLQNLLAVAWLGLVAHMLTLVVTSPDAKNNRVTSFFRRFMMLCMICLFKFTSSFYVYTYYASAWMFAFSQYFSERNLSGDELLEHDIVTQQSMDGLAQAMPTYSAHFLLGRALLLFKPAPTMRQGFEWDALNVQTIAYCCAFREFLSGPLVVKDPITLPGRTFAGPDGISAPSHIGNASHSSAPAPPLGAVHSDLHIDSTKGTYDIDIEEQR</sequence>
<dbReference type="OrthoDB" id="5427664at2759"/>
<dbReference type="STRING" id="1160509.A0A3N4HNF4"/>
<dbReference type="Proteomes" id="UP000275078">
    <property type="component" value="Unassembled WGS sequence"/>
</dbReference>
<keyword evidence="1" id="KW-0472">Membrane</keyword>
<dbReference type="PANTHER" id="PTHR37577">
    <property type="entry name" value="INTEGRAL MEMBRANE PROTEIN"/>
    <property type="match status" value="1"/>
</dbReference>
<keyword evidence="1" id="KW-1133">Transmembrane helix</keyword>
<feature type="transmembrane region" description="Helical" evidence="1">
    <location>
        <begin position="150"/>
        <end position="169"/>
    </location>
</feature>
<reference evidence="2 3" key="1">
    <citation type="journal article" date="2018" name="Nat. Ecol. Evol.">
        <title>Pezizomycetes genomes reveal the molecular basis of ectomycorrhizal truffle lifestyle.</title>
        <authorList>
            <person name="Murat C."/>
            <person name="Payen T."/>
            <person name="Noel B."/>
            <person name="Kuo A."/>
            <person name="Morin E."/>
            <person name="Chen J."/>
            <person name="Kohler A."/>
            <person name="Krizsan K."/>
            <person name="Balestrini R."/>
            <person name="Da Silva C."/>
            <person name="Montanini B."/>
            <person name="Hainaut M."/>
            <person name="Levati E."/>
            <person name="Barry K.W."/>
            <person name="Belfiori B."/>
            <person name="Cichocki N."/>
            <person name="Clum A."/>
            <person name="Dockter R.B."/>
            <person name="Fauchery L."/>
            <person name="Guy J."/>
            <person name="Iotti M."/>
            <person name="Le Tacon F."/>
            <person name="Lindquist E.A."/>
            <person name="Lipzen A."/>
            <person name="Malagnac F."/>
            <person name="Mello A."/>
            <person name="Molinier V."/>
            <person name="Miyauchi S."/>
            <person name="Poulain J."/>
            <person name="Riccioni C."/>
            <person name="Rubini A."/>
            <person name="Sitrit Y."/>
            <person name="Splivallo R."/>
            <person name="Traeger S."/>
            <person name="Wang M."/>
            <person name="Zifcakova L."/>
            <person name="Wipf D."/>
            <person name="Zambonelli A."/>
            <person name="Paolocci F."/>
            <person name="Nowrousian M."/>
            <person name="Ottonello S."/>
            <person name="Baldrian P."/>
            <person name="Spatafora J.W."/>
            <person name="Henrissat B."/>
            <person name="Nagy L.G."/>
            <person name="Aury J.M."/>
            <person name="Wincker P."/>
            <person name="Grigoriev I.V."/>
            <person name="Bonfante P."/>
            <person name="Martin F.M."/>
        </authorList>
    </citation>
    <scope>NUCLEOTIDE SEQUENCE [LARGE SCALE GENOMIC DNA]</scope>
    <source>
        <strain evidence="2 3">RN42</strain>
    </source>
</reference>
<dbReference type="AlphaFoldDB" id="A0A3N4HNF4"/>
<keyword evidence="3" id="KW-1185">Reference proteome</keyword>
<dbReference type="PANTHER" id="PTHR37577:SF1">
    <property type="entry name" value="INTEGRAL MEMBRANE PROTEIN"/>
    <property type="match status" value="1"/>
</dbReference>
<accession>A0A3N4HNF4</accession>